<dbReference type="UniPathway" id="UPA00060">
    <property type="reaction ID" value="UER00139"/>
</dbReference>
<evidence type="ECO:0000256" key="1">
    <source>
        <dbReference type="ARBA" id="ARBA00001771"/>
    </source>
</evidence>
<gene>
    <name evidence="12" type="primary">ThiM</name>
    <name evidence="13" type="ORF">PRELSG_1455700</name>
</gene>
<reference evidence="13 14" key="2">
    <citation type="submission" date="2015-04" db="EMBL/GenBank/DDBJ databases">
        <authorList>
            <consortium name="Pathogen Informatics"/>
        </authorList>
    </citation>
    <scope>NUCLEOTIDE SEQUENCE [LARGE SCALE GENOMIC DNA]</scope>
    <source>
        <strain evidence="13 14">SGS1</strain>
    </source>
</reference>
<dbReference type="InterPro" id="IPR000417">
    <property type="entry name" value="Hyethyz_kinase"/>
</dbReference>
<dbReference type="OMA" id="KRPLVHN"/>
<sequence>MSIFRVSLKKFNLNIRYMFFSSLSKLSNAKDYYDEIIKCIKKVKEVNPLVHCITNRVTTEKVANSLLAFGSSPAMIDNPEEVEEFAKISSGTYFNLGLHTSQINNINVLEKLRKEIMKDDLILVMDPIAVGATKYRTNTIKDIILRCKPDVIKGNVAEICYLDKEKFVGKGVDSNNKEFNEEDIIESAIKVALKYNCAVVVTSKCDYIVSKCSSYVAKINCDLKILTKITGSGCSVGALCAAATSVFSQNSFIACTTGTLIYKLASFKAYQKEKYPGSLNHKIIDYIYYYSNYPQFLNFQVLDIYKVI</sequence>
<dbReference type="SUPFAM" id="SSF53613">
    <property type="entry name" value="Ribokinase-like"/>
    <property type="match status" value="1"/>
</dbReference>
<dbReference type="InterPro" id="IPR029056">
    <property type="entry name" value="Ribokinase-like"/>
</dbReference>
<comment type="pathway">
    <text evidence="3">Cofactor biosynthesis; thiamine diphosphate biosynthesis; 4-methyl-5-(2-phosphoethyl)-thiazole from 5-(2-hydroxyethyl)-4-methylthiazole: step 1/1.</text>
</comment>
<comment type="catalytic activity">
    <reaction evidence="1">
        <text>5-(2-hydroxyethyl)-4-methylthiazole + ATP = 4-methyl-5-(2-phosphooxyethyl)-thiazole + ADP + H(+)</text>
        <dbReference type="Rhea" id="RHEA:24212"/>
        <dbReference type="ChEBI" id="CHEBI:15378"/>
        <dbReference type="ChEBI" id="CHEBI:17957"/>
        <dbReference type="ChEBI" id="CHEBI:30616"/>
        <dbReference type="ChEBI" id="CHEBI:58296"/>
        <dbReference type="ChEBI" id="CHEBI:456216"/>
        <dbReference type="EC" id="2.7.1.50"/>
    </reaction>
</comment>
<evidence type="ECO:0000256" key="6">
    <source>
        <dbReference type="ARBA" id="ARBA00022723"/>
    </source>
</evidence>
<keyword evidence="9" id="KW-0067">ATP-binding</keyword>
<dbReference type="EMBL" id="LN835309">
    <property type="protein sequence ID" value="CRH02823.1"/>
    <property type="molecule type" value="Genomic_DNA"/>
</dbReference>
<accession>A0A141MJC6</accession>
<keyword evidence="8 12" id="KW-0418">Kinase</keyword>
<dbReference type="VEuPathDB" id="PlasmoDB:PRELSG_1455700"/>
<keyword evidence="7" id="KW-0547">Nucleotide-binding</keyword>
<keyword evidence="10" id="KW-0460">Magnesium</keyword>
<keyword evidence="11" id="KW-0784">Thiamine biosynthesis</keyword>
<dbReference type="PIRSF" id="PIRSF000513">
    <property type="entry name" value="Thz_kinase"/>
    <property type="match status" value="1"/>
</dbReference>
<dbReference type="AlphaFoldDB" id="A0A141MJC6"/>
<name>A0A141MJC6_PLARL</name>
<comment type="cofactor">
    <cofactor evidence="2">
        <name>Mg(2+)</name>
        <dbReference type="ChEBI" id="CHEBI:18420"/>
    </cofactor>
</comment>
<dbReference type="GO" id="GO:0009229">
    <property type="term" value="P:thiamine diphosphate biosynthetic process"/>
    <property type="evidence" value="ECO:0007669"/>
    <property type="project" value="UniProtKB-UniPathway"/>
</dbReference>
<dbReference type="OrthoDB" id="4994at2759"/>
<evidence type="ECO:0000256" key="2">
    <source>
        <dbReference type="ARBA" id="ARBA00001946"/>
    </source>
</evidence>
<keyword evidence="14" id="KW-1185">Reference proteome</keyword>
<keyword evidence="5 13" id="KW-0808">Transferase</keyword>
<dbReference type="Pfam" id="PF02110">
    <property type="entry name" value="HK"/>
    <property type="match status" value="1"/>
</dbReference>
<dbReference type="CDD" id="cd01170">
    <property type="entry name" value="THZ_kinase"/>
    <property type="match status" value="1"/>
</dbReference>
<organism evidence="12">
    <name type="scientific">Plasmodium relictum</name>
    <dbReference type="NCBI Taxonomy" id="85471"/>
    <lineage>
        <taxon>Eukaryota</taxon>
        <taxon>Sar</taxon>
        <taxon>Alveolata</taxon>
        <taxon>Apicomplexa</taxon>
        <taxon>Aconoidasida</taxon>
        <taxon>Haemosporida</taxon>
        <taxon>Plasmodiidae</taxon>
        <taxon>Plasmodium</taxon>
        <taxon>Plasmodium (Haemamoeba)</taxon>
    </lineage>
</organism>
<evidence type="ECO:0000256" key="3">
    <source>
        <dbReference type="ARBA" id="ARBA00004868"/>
    </source>
</evidence>
<dbReference type="Gene3D" id="3.40.1190.20">
    <property type="match status" value="1"/>
</dbReference>
<protein>
    <recommendedName>
        <fullName evidence="4">hydroxyethylthiazole kinase</fullName>
        <ecNumber evidence="4">2.7.1.50</ecNumber>
    </recommendedName>
</protein>
<evidence type="ECO:0000256" key="10">
    <source>
        <dbReference type="ARBA" id="ARBA00022842"/>
    </source>
</evidence>
<evidence type="ECO:0000313" key="12">
    <source>
        <dbReference type="EMBL" id="ALY06096.1"/>
    </source>
</evidence>
<evidence type="ECO:0000313" key="13">
    <source>
        <dbReference type="EMBL" id="CRH02823.1"/>
    </source>
</evidence>
<dbReference type="GO" id="GO:0005524">
    <property type="term" value="F:ATP binding"/>
    <property type="evidence" value="ECO:0007669"/>
    <property type="project" value="UniProtKB-KW"/>
</dbReference>
<dbReference type="EC" id="2.7.1.50" evidence="4"/>
<evidence type="ECO:0000256" key="11">
    <source>
        <dbReference type="ARBA" id="ARBA00022977"/>
    </source>
</evidence>
<evidence type="ECO:0000256" key="5">
    <source>
        <dbReference type="ARBA" id="ARBA00022679"/>
    </source>
</evidence>
<dbReference type="EMBL" id="KP784838">
    <property type="protein sequence ID" value="ALY06096.1"/>
    <property type="molecule type" value="mRNA"/>
</dbReference>
<dbReference type="GO" id="GO:0009228">
    <property type="term" value="P:thiamine biosynthetic process"/>
    <property type="evidence" value="ECO:0007669"/>
    <property type="project" value="UniProtKB-KW"/>
</dbReference>
<proteinExistence type="evidence at transcript level"/>
<evidence type="ECO:0000256" key="7">
    <source>
        <dbReference type="ARBA" id="ARBA00022741"/>
    </source>
</evidence>
<evidence type="ECO:0000256" key="8">
    <source>
        <dbReference type="ARBA" id="ARBA00022777"/>
    </source>
</evidence>
<evidence type="ECO:0000256" key="4">
    <source>
        <dbReference type="ARBA" id="ARBA00012129"/>
    </source>
</evidence>
<dbReference type="GO" id="GO:0000287">
    <property type="term" value="F:magnesium ion binding"/>
    <property type="evidence" value="ECO:0007669"/>
    <property type="project" value="InterPro"/>
</dbReference>
<evidence type="ECO:0000256" key="9">
    <source>
        <dbReference type="ARBA" id="ARBA00022840"/>
    </source>
</evidence>
<keyword evidence="6" id="KW-0479">Metal-binding</keyword>
<dbReference type="GO" id="GO:0004417">
    <property type="term" value="F:hydroxyethylthiazole kinase activity"/>
    <property type="evidence" value="ECO:0007669"/>
    <property type="project" value="UniProtKB-EC"/>
</dbReference>
<feature type="non-terminal residue" evidence="12">
    <location>
        <position position="308"/>
    </location>
</feature>
<dbReference type="Proteomes" id="UP000220158">
    <property type="component" value="Chromosome 14"/>
</dbReference>
<reference evidence="12" key="1">
    <citation type="submission" date="2015-02" db="EMBL/GenBank/DDBJ databases">
        <title>De-novo synthesis of Thiamine in Haemosporidian parasites.</title>
        <authorList>
            <person name="Hellgren O."/>
            <person name="Videvall E."/>
        </authorList>
    </citation>
    <scope>NUCLEOTIDE SEQUENCE</scope>
    <source>
        <strain evidence="12">SGS1</strain>
    </source>
</reference>
<evidence type="ECO:0000313" key="14">
    <source>
        <dbReference type="Proteomes" id="UP000220158"/>
    </source>
</evidence>
<dbReference type="PRINTS" id="PR01099">
    <property type="entry name" value="HYETHTZKNASE"/>
</dbReference>